<dbReference type="InterPro" id="IPR015943">
    <property type="entry name" value="WD40/YVTN_repeat-like_dom_sf"/>
</dbReference>
<protein>
    <submittedName>
        <fullName evidence="3">Extracellular aldonolactonase</fullName>
    </submittedName>
</protein>
<dbReference type="Gene3D" id="2.130.10.10">
    <property type="entry name" value="YVTN repeat-like/Quinoprotein amine dehydrogenase"/>
    <property type="match status" value="1"/>
</dbReference>
<dbReference type="SUPFAM" id="SSF51004">
    <property type="entry name" value="C-terminal (heme d1) domain of cytochrome cd1-nitrite reductase"/>
    <property type="match status" value="1"/>
</dbReference>
<evidence type="ECO:0000313" key="4">
    <source>
        <dbReference type="Proteomes" id="UP001304895"/>
    </source>
</evidence>
<accession>A0AAN6ZCP9</accession>
<dbReference type="Proteomes" id="UP001304895">
    <property type="component" value="Unassembled WGS sequence"/>
</dbReference>
<dbReference type="InterPro" id="IPR011048">
    <property type="entry name" value="Haem_d1_sf"/>
</dbReference>
<reference evidence="3" key="1">
    <citation type="journal article" date="2023" name="Mol. Phylogenet. Evol.">
        <title>Genome-scale phylogeny and comparative genomics of the fungal order Sordariales.</title>
        <authorList>
            <person name="Hensen N."/>
            <person name="Bonometti L."/>
            <person name="Westerberg I."/>
            <person name="Brannstrom I.O."/>
            <person name="Guillou S."/>
            <person name="Cros-Aarteil S."/>
            <person name="Calhoun S."/>
            <person name="Haridas S."/>
            <person name="Kuo A."/>
            <person name="Mondo S."/>
            <person name="Pangilinan J."/>
            <person name="Riley R."/>
            <person name="LaButti K."/>
            <person name="Andreopoulos B."/>
            <person name="Lipzen A."/>
            <person name="Chen C."/>
            <person name="Yan M."/>
            <person name="Daum C."/>
            <person name="Ng V."/>
            <person name="Clum A."/>
            <person name="Steindorff A."/>
            <person name="Ohm R.A."/>
            <person name="Martin F."/>
            <person name="Silar P."/>
            <person name="Natvig D.O."/>
            <person name="Lalanne C."/>
            <person name="Gautier V."/>
            <person name="Ament-Velasquez S.L."/>
            <person name="Kruys A."/>
            <person name="Hutchinson M.I."/>
            <person name="Powell A.J."/>
            <person name="Barry K."/>
            <person name="Miller A.N."/>
            <person name="Grigoriev I.V."/>
            <person name="Debuchy R."/>
            <person name="Gladieux P."/>
            <person name="Hiltunen Thoren M."/>
            <person name="Johannesson H."/>
        </authorList>
    </citation>
    <scope>NUCLEOTIDE SEQUENCE</scope>
    <source>
        <strain evidence="3">CBS 123565</strain>
    </source>
</reference>
<dbReference type="PANTHER" id="PTHR30344:SF1">
    <property type="entry name" value="6-PHOSPHOGLUCONOLACTONASE"/>
    <property type="match status" value="1"/>
</dbReference>
<feature type="signal peptide" evidence="2">
    <location>
        <begin position="1"/>
        <end position="18"/>
    </location>
</feature>
<sequence>MRTSTGIAAALLPGLALAGASSCAAESSLLYVAAYPADGEAAGKLTTFKLDKSSLQSVAASDDCGPFPTWLTQANDVLYCINAARGSTAGGVISSLKIGADGSVTKLGSIGTIGDPVNTVAYGEDSHGLAMAHYEGGGIAIFDVADPSNITTIQAEVFDTPTTNTSFPAQSQSHPHQVILDPTGGFLVVPDLGADLLRIFQVNKTSLRYTNAGAYPLPRGSGPRHGAFLKAGDKTFLYTVSELSNSLTGFSVDTSDSGLALTQIYNATTHGDAKPLPAGTAAAEIHISPDNKFLTLSSRYERSLKHTTADGTVVDSDPLITFSVNAETGALAHVQTAPAGGIGPRHFAFNGDGSLVAAAAQDDGRVVVFARDVATGMIGKPVAETKVAGLPKFVMFG</sequence>
<reference evidence="3" key="2">
    <citation type="submission" date="2023-05" db="EMBL/GenBank/DDBJ databases">
        <authorList>
            <consortium name="Lawrence Berkeley National Laboratory"/>
            <person name="Steindorff A."/>
            <person name="Hensen N."/>
            <person name="Bonometti L."/>
            <person name="Westerberg I."/>
            <person name="Brannstrom I.O."/>
            <person name="Guillou S."/>
            <person name="Cros-Aarteil S."/>
            <person name="Calhoun S."/>
            <person name="Haridas S."/>
            <person name="Kuo A."/>
            <person name="Mondo S."/>
            <person name="Pangilinan J."/>
            <person name="Riley R."/>
            <person name="Labutti K."/>
            <person name="Andreopoulos B."/>
            <person name="Lipzen A."/>
            <person name="Chen C."/>
            <person name="Yanf M."/>
            <person name="Daum C."/>
            <person name="Ng V."/>
            <person name="Clum A."/>
            <person name="Ohm R."/>
            <person name="Martin F."/>
            <person name="Silar P."/>
            <person name="Natvig D."/>
            <person name="Lalanne C."/>
            <person name="Gautier V."/>
            <person name="Ament-Velasquez S.L."/>
            <person name="Kruys A."/>
            <person name="Hutchinson M.I."/>
            <person name="Powell A.J."/>
            <person name="Barry K."/>
            <person name="Miller A.N."/>
            <person name="Grigoriev I.V."/>
            <person name="Debuchy R."/>
            <person name="Gladieux P."/>
            <person name="Thoren M.H."/>
            <person name="Johannesson H."/>
        </authorList>
    </citation>
    <scope>NUCLEOTIDE SEQUENCE</scope>
    <source>
        <strain evidence="3">CBS 123565</strain>
    </source>
</reference>
<dbReference type="Pfam" id="PF10282">
    <property type="entry name" value="Lactonase"/>
    <property type="match status" value="1"/>
</dbReference>
<dbReference type="AlphaFoldDB" id="A0AAN6ZCP9"/>
<evidence type="ECO:0000256" key="2">
    <source>
        <dbReference type="SAM" id="SignalP"/>
    </source>
</evidence>
<keyword evidence="4" id="KW-1185">Reference proteome</keyword>
<proteinExistence type="inferred from homology"/>
<dbReference type="InterPro" id="IPR050282">
    <property type="entry name" value="Cycloisomerase_2"/>
</dbReference>
<organism evidence="3 4">
    <name type="scientific">Trichocladium antarcticum</name>
    <dbReference type="NCBI Taxonomy" id="1450529"/>
    <lineage>
        <taxon>Eukaryota</taxon>
        <taxon>Fungi</taxon>
        <taxon>Dikarya</taxon>
        <taxon>Ascomycota</taxon>
        <taxon>Pezizomycotina</taxon>
        <taxon>Sordariomycetes</taxon>
        <taxon>Sordariomycetidae</taxon>
        <taxon>Sordariales</taxon>
        <taxon>Chaetomiaceae</taxon>
        <taxon>Trichocladium</taxon>
    </lineage>
</organism>
<comment type="similarity">
    <text evidence="1">Belongs to the cycloisomerase 2 family.</text>
</comment>
<dbReference type="PANTHER" id="PTHR30344">
    <property type="entry name" value="6-PHOSPHOGLUCONOLACTONASE-RELATED"/>
    <property type="match status" value="1"/>
</dbReference>
<comment type="caution">
    <text evidence="3">The sequence shown here is derived from an EMBL/GenBank/DDBJ whole genome shotgun (WGS) entry which is preliminary data.</text>
</comment>
<dbReference type="GO" id="GO:0017057">
    <property type="term" value="F:6-phosphogluconolactonase activity"/>
    <property type="evidence" value="ECO:0007669"/>
    <property type="project" value="TreeGrafter"/>
</dbReference>
<feature type="chain" id="PRO_5042975586" evidence="2">
    <location>
        <begin position="19"/>
        <end position="397"/>
    </location>
</feature>
<gene>
    <name evidence="3" type="ORF">BT67DRAFT_312613</name>
</gene>
<evidence type="ECO:0000313" key="3">
    <source>
        <dbReference type="EMBL" id="KAK4134240.1"/>
    </source>
</evidence>
<dbReference type="InterPro" id="IPR019405">
    <property type="entry name" value="Lactonase_7-beta_prop"/>
</dbReference>
<dbReference type="PROSITE" id="PS51257">
    <property type="entry name" value="PROKAR_LIPOPROTEIN"/>
    <property type="match status" value="1"/>
</dbReference>
<evidence type="ECO:0000256" key="1">
    <source>
        <dbReference type="ARBA" id="ARBA00005564"/>
    </source>
</evidence>
<dbReference type="EMBL" id="MU853409">
    <property type="protein sequence ID" value="KAK4134240.1"/>
    <property type="molecule type" value="Genomic_DNA"/>
</dbReference>
<name>A0AAN6ZCP9_9PEZI</name>
<keyword evidence="2" id="KW-0732">Signal</keyword>